<evidence type="ECO:0000313" key="1">
    <source>
        <dbReference type="EMBL" id="MPM69070.1"/>
    </source>
</evidence>
<proteinExistence type="predicted"/>
<gene>
    <name evidence="1" type="ORF">SDC9_116014</name>
</gene>
<dbReference type="EMBL" id="VSSQ01022630">
    <property type="protein sequence ID" value="MPM69070.1"/>
    <property type="molecule type" value="Genomic_DNA"/>
</dbReference>
<accession>A0A645BUF1</accession>
<organism evidence="1">
    <name type="scientific">bioreactor metagenome</name>
    <dbReference type="NCBI Taxonomy" id="1076179"/>
    <lineage>
        <taxon>unclassified sequences</taxon>
        <taxon>metagenomes</taxon>
        <taxon>ecological metagenomes</taxon>
    </lineage>
</organism>
<name>A0A645BUF1_9ZZZZ</name>
<protein>
    <submittedName>
        <fullName evidence="1">Uncharacterized protein</fullName>
    </submittedName>
</protein>
<reference evidence="1" key="1">
    <citation type="submission" date="2019-08" db="EMBL/GenBank/DDBJ databases">
        <authorList>
            <person name="Kucharzyk K."/>
            <person name="Murdoch R.W."/>
            <person name="Higgins S."/>
            <person name="Loffler F."/>
        </authorList>
    </citation>
    <scope>NUCLEOTIDE SEQUENCE</scope>
</reference>
<comment type="caution">
    <text evidence="1">The sequence shown here is derived from an EMBL/GenBank/DDBJ whole genome shotgun (WGS) entry which is preliminary data.</text>
</comment>
<dbReference type="AlphaFoldDB" id="A0A645BUF1"/>
<sequence length="446" mass="48030">MIIGGTTYAVGTKVQVMVEQPKFYYKVVPLKLDKIEFKEVDTIAVTAGATADGNITITLNGQNFNVAVLAADNTPTLVATKIRNATYNGWTTSGSGTSVTFTRNIAGKTVTAVFSGGTTGVAATVTKSQPGYIGKGFHMRKARYYVSDVKKSGFKLHPAFISNNKELNFIYLSAYEGSLYDVSASAYILDDAQIADFTVTTGDKLSSIANAKPISGLTQDLTRAKTRILANNRGAGWQQAYAATIAATQLLFAVEYASFNTQSKIGNGVQKTDDAVSNMAEPTGATTLLGNASGSVTNTNGFNVVTYRGEENFWMNIWKWVDGLNIYSYGEQSLYVADNAFADNVNTAPYKDTGFTLAQKDGYISAFGYSEEFDWLFFPSDTVGDSSLPVGDYHYQNSQASSWYVARLGGSWTYSSYGGGFCWGVTNASSARYRSIGGRLVYVPAA</sequence>